<sequence length="86" mass="9103">MRWLLNAKYPVSSAHYSPELLGSSDPPASASRVAGTTGARHRARRSESLQRSTRGCGRMTLSGGGAGAGLREWIRPVRGGPEAEVV</sequence>
<evidence type="ECO:0000313" key="3">
    <source>
        <dbReference type="Proteomes" id="UP000386466"/>
    </source>
</evidence>
<dbReference type="PRINTS" id="PR02045">
    <property type="entry name" value="F138DOMAIN"/>
</dbReference>
<evidence type="ECO:0000256" key="1">
    <source>
        <dbReference type="SAM" id="MobiDB-lite"/>
    </source>
</evidence>
<feature type="region of interest" description="Disordered" evidence="1">
    <location>
        <begin position="15"/>
        <end position="73"/>
    </location>
</feature>
<accession>A0A485NWM3</accession>
<dbReference type="EMBL" id="CAAGRJ010022881">
    <property type="protein sequence ID" value="VFV36514.1"/>
    <property type="molecule type" value="Genomic_DNA"/>
</dbReference>
<gene>
    <name evidence="2" type="ORF">LYPA_23C020291</name>
</gene>
<name>A0A485NWM3_LYNPA</name>
<evidence type="ECO:0000313" key="2">
    <source>
        <dbReference type="EMBL" id="VFV36514.1"/>
    </source>
</evidence>
<dbReference type="AlphaFoldDB" id="A0A485NWM3"/>
<keyword evidence="3" id="KW-1185">Reference proteome</keyword>
<organism evidence="2 3">
    <name type="scientific">Lynx pardinus</name>
    <name type="common">Iberian lynx</name>
    <name type="synonym">Felis pardina</name>
    <dbReference type="NCBI Taxonomy" id="191816"/>
    <lineage>
        <taxon>Eukaryota</taxon>
        <taxon>Metazoa</taxon>
        <taxon>Chordata</taxon>
        <taxon>Craniata</taxon>
        <taxon>Vertebrata</taxon>
        <taxon>Euteleostomi</taxon>
        <taxon>Mammalia</taxon>
        <taxon>Eutheria</taxon>
        <taxon>Laurasiatheria</taxon>
        <taxon>Carnivora</taxon>
        <taxon>Feliformia</taxon>
        <taxon>Felidae</taxon>
        <taxon>Felinae</taxon>
        <taxon>Lynx</taxon>
    </lineage>
</organism>
<reference evidence="2 3" key="1">
    <citation type="submission" date="2019-01" db="EMBL/GenBank/DDBJ databases">
        <authorList>
            <person name="Alioto T."/>
            <person name="Alioto T."/>
        </authorList>
    </citation>
    <scope>NUCLEOTIDE SEQUENCE [LARGE SCALE GENOMIC DNA]</scope>
</reference>
<proteinExistence type="predicted"/>
<protein>
    <submittedName>
        <fullName evidence="2">Uncharacterized protein</fullName>
    </submittedName>
</protein>
<dbReference type="Proteomes" id="UP000386466">
    <property type="component" value="Unassembled WGS sequence"/>
</dbReference>